<dbReference type="FunFam" id="3.30.160.60:FF:000100">
    <property type="entry name" value="Zinc finger 45-like"/>
    <property type="match status" value="1"/>
</dbReference>
<dbReference type="PROSITE" id="PS00028">
    <property type="entry name" value="ZINC_FINGER_C2H2_1"/>
    <property type="match status" value="8"/>
</dbReference>
<comment type="caution">
    <text evidence="9">The sequence shown here is derived from an EMBL/GenBank/DDBJ whole genome shotgun (WGS) entry which is preliminary data.</text>
</comment>
<feature type="domain" description="C2H2-type" evidence="8">
    <location>
        <begin position="153"/>
        <end position="181"/>
    </location>
</feature>
<keyword evidence="7" id="KW-1133">Transmembrane helix</keyword>
<feature type="domain" description="C2H2-type" evidence="8">
    <location>
        <begin position="181"/>
        <end position="208"/>
    </location>
</feature>
<organism evidence="9 10">
    <name type="scientific">Manduca sexta</name>
    <name type="common">Tobacco hawkmoth</name>
    <name type="synonym">Tobacco hornworm</name>
    <dbReference type="NCBI Taxonomy" id="7130"/>
    <lineage>
        <taxon>Eukaryota</taxon>
        <taxon>Metazoa</taxon>
        <taxon>Ecdysozoa</taxon>
        <taxon>Arthropoda</taxon>
        <taxon>Hexapoda</taxon>
        <taxon>Insecta</taxon>
        <taxon>Pterygota</taxon>
        <taxon>Neoptera</taxon>
        <taxon>Endopterygota</taxon>
        <taxon>Lepidoptera</taxon>
        <taxon>Glossata</taxon>
        <taxon>Ditrysia</taxon>
        <taxon>Bombycoidea</taxon>
        <taxon>Sphingidae</taxon>
        <taxon>Sphinginae</taxon>
        <taxon>Sphingini</taxon>
        <taxon>Manduca</taxon>
    </lineage>
</organism>
<feature type="domain" description="C2H2-type" evidence="8">
    <location>
        <begin position="71"/>
        <end position="99"/>
    </location>
</feature>
<dbReference type="GO" id="GO:0005634">
    <property type="term" value="C:nucleus"/>
    <property type="evidence" value="ECO:0007669"/>
    <property type="project" value="UniProtKB-ARBA"/>
</dbReference>
<accession>A0A921Z6D1</accession>
<evidence type="ECO:0000313" key="9">
    <source>
        <dbReference type="EMBL" id="KAG6451676.1"/>
    </source>
</evidence>
<feature type="domain" description="C2H2-type" evidence="8">
    <location>
        <begin position="100"/>
        <end position="127"/>
    </location>
</feature>
<dbReference type="Pfam" id="PF13912">
    <property type="entry name" value="zf-C2H2_6"/>
    <property type="match status" value="1"/>
</dbReference>
<reference evidence="9" key="2">
    <citation type="submission" date="2020-12" db="EMBL/GenBank/DDBJ databases">
        <authorList>
            <person name="Kanost M."/>
        </authorList>
    </citation>
    <scope>NUCLEOTIDE SEQUENCE</scope>
</reference>
<evidence type="ECO:0000313" key="10">
    <source>
        <dbReference type="Proteomes" id="UP000791440"/>
    </source>
</evidence>
<keyword evidence="7" id="KW-0812">Transmembrane</keyword>
<keyword evidence="2" id="KW-0677">Repeat</keyword>
<dbReference type="InterPro" id="IPR005135">
    <property type="entry name" value="Endo/exonuclease/phosphatase"/>
</dbReference>
<sequence>MEKTEKKPYRCQHVGCNSSFNRPYRLAQHLLIHNNLKAFKCDQCLKSYTNKSHLNRHVQSVHQHSERDVLYSCPTCLKSYANRQNLKRHIKTKHTIKETFVCDICTKDFKKKYQLKSHMFQHTGIKAFSCEICIQDFKSLYEKRRHMKNHKTYTCNFCETQFDRWSKYIKHRKSDHEQKEFICDNCGRSFKQRMHLVRHIKRHTQLQSVGKKFPCPYENCQRVYSRNSNLNQHILIKHVKMLHECSVCKSQLSTKAKLVSHMKRHESPESKPRQAKTKTTGRKLRKDVGVPKINMAIKLTGYNEAEETNCVGGLMEISLGIPIVSKNRKERFEAISKYLLESSHSIVCLQEVWSEKDYLFLRDNLKHVLPYSHYFYSGVLGSGLCVFSKWVIKDVFFHQWPLNGYIHKVHHGDWFGGKGVGLCRIKCGERLVNIYCTHLHAEYHVDDIYLAHRVLQAYSTAEFVNLTTYPADISILAGDLNTAPGDLSFKILTQLPSLVDPYDMKCEDTPGKLKASGTCDNANNSYSDQKLASKLPEGKRIDHILFHVNSSWEAHVLNFGNPLEERVPGQTFSYSDHNAVALELLIKPSEHRINQRQDSKGDCFDETITQAIKVCEEATVNISKSKKLFLTAGTLIFLFLLATVGFWPNFIVYDVIKLIITGLCFYYLIMGSLWNKIELNSLKAGLSALENYSRTRMELKSLDEEIGKV</sequence>
<feature type="domain" description="C2H2-type" evidence="8">
    <location>
        <begin position="39"/>
        <end position="67"/>
    </location>
</feature>
<dbReference type="Pfam" id="PF03372">
    <property type="entry name" value="Exo_endo_phos"/>
    <property type="match status" value="1"/>
</dbReference>
<dbReference type="PANTHER" id="PTHR24379">
    <property type="entry name" value="KRAB AND ZINC FINGER DOMAIN-CONTAINING"/>
    <property type="match status" value="1"/>
</dbReference>
<dbReference type="PROSITE" id="PS50157">
    <property type="entry name" value="ZINC_FINGER_C2H2_2"/>
    <property type="match status" value="8"/>
</dbReference>
<keyword evidence="3 5" id="KW-0863">Zinc-finger</keyword>
<proteinExistence type="predicted"/>
<keyword evidence="7" id="KW-0472">Membrane</keyword>
<evidence type="ECO:0000256" key="1">
    <source>
        <dbReference type="ARBA" id="ARBA00022723"/>
    </source>
</evidence>
<evidence type="ECO:0000256" key="2">
    <source>
        <dbReference type="ARBA" id="ARBA00022737"/>
    </source>
</evidence>
<feature type="transmembrane region" description="Helical" evidence="7">
    <location>
        <begin position="628"/>
        <end position="649"/>
    </location>
</feature>
<feature type="transmembrane region" description="Helical" evidence="7">
    <location>
        <begin position="655"/>
        <end position="674"/>
    </location>
</feature>
<dbReference type="AlphaFoldDB" id="A0A921Z6D1"/>
<dbReference type="GO" id="GO:0008270">
    <property type="term" value="F:zinc ion binding"/>
    <property type="evidence" value="ECO:0007669"/>
    <property type="project" value="UniProtKB-KW"/>
</dbReference>
<evidence type="ECO:0000256" key="3">
    <source>
        <dbReference type="ARBA" id="ARBA00022771"/>
    </source>
</evidence>
<gene>
    <name evidence="9" type="ORF">O3G_MSEX007292</name>
</gene>
<evidence type="ECO:0000256" key="7">
    <source>
        <dbReference type="SAM" id="Phobius"/>
    </source>
</evidence>
<evidence type="ECO:0000256" key="6">
    <source>
        <dbReference type="SAM" id="MobiDB-lite"/>
    </source>
</evidence>
<dbReference type="InterPro" id="IPR013087">
    <property type="entry name" value="Znf_C2H2_type"/>
</dbReference>
<feature type="compositionally biased region" description="Basic residues" evidence="6">
    <location>
        <begin position="273"/>
        <end position="282"/>
    </location>
</feature>
<dbReference type="EMBL" id="JH668412">
    <property type="protein sequence ID" value="KAG6451676.1"/>
    <property type="molecule type" value="Genomic_DNA"/>
</dbReference>
<feature type="domain" description="C2H2-type" evidence="8">
    <location>
        <begin position="213"/>
        <end position="238"/>
    </location>
</feature>
<feature type="domain" description="C2H2-type" evidence="8">
    <location>
        <begin position="9"/>
        <end position="38"/>
    </location>
</feature>
<evidence type="ECO:0000259" key="8">
    <source>
        <dbReference type="PROSITE" id="PS50157"/>
    </source>
</evidence>
<feature type="region of interest" description="Disordered" evidence="6">
    <location>
        <begin position="261"/>
        <end position="282"/>
    </location>
</feature>
<dbReference type="GO" id="GO:0003824">
    <property type="term" value="F:catalytic activity"/>
    <property type="evidence" value="ECO:0007669"/>
    <property type="project" value="InterPro"/>
</dbReference>
<dbReference type="Proteomes" id="UP000791440">
    <property type="component" value="Unassembled WGS sequence"/>
</dbReference>
<dbReference type="PANTHER" id="PTHR24379:SF121">
    <property type="entry name" value="C2H2-TYPE DOMAIN-CONTAINING PROTEIN"/>
    <property type="match status" value="1"/>
</dbReference>
<keyword evidence="1" id="KW-0479">Metal-binding</keyword>
<reference evidence="9" key="1">
    <citation type="journal article" date="2016" name="Insect Biochem. Mol. Biol.">
        <title>Multifaceted biological insights from a draft genome sequence of the tobacco hornworm moth, Manduca sexta.</title>
        <authorList>
            <person name="Kanost M.R."/>
            <person name="Arrese E.L."/>
            <person name="Cao X."/>
            <person name="Chen Y.R."/>
            <person name="Chellapilla S."/>
            <person name="Goldsmith M.R."/>
            <person name="Grosse-Wilde E."/>
            <person name="Heckel D.G."/>
            <person name="Herndon N."/>
            <person name="Jiang H."/>
            <person name="Papanicolaou A."/>
            <person name="Qu J."/>
            <person name="Soulages J.L."/>
            <person name="Vogel H."/>
            <person name="Walters J."/>
            <person name="Waterhouse R.M."/>
            <person name="Ahn S.J."/>
            <person name="Almeida F.C."/>
            <person name="An C."/>
            <person name="Aqrawi P."/>
            <person name="Bretschneider A."/>
            <person name="Bryant W.B."/>
            <person name="Bucks S."/>
            <person name="Chao H."/>
            <person name="Chevignon G."/>
            <person name="Christen J.M."/>
            <person name="Clarke D.F."/>
            <person name="Dittmer N.T."/>
            <person name="Ferguson L.C.F."/>
            <person name="Garavelou S."/>
            <person name="Gordon K.H.J."/>
            <person name="Gunaratna R.T."/>
            <person name="Han Y."/>
            <person name="Hauser F."/>
            <person name="He Y."/>
            <person name="Heidel-Fischer H."/>
            <person name="Hirsh A."/>
            <person name="Hu Y."/>
            <person name="Jiang H."/>
            <person name="Kalra D."/>
            <person name="Klinner C."/>
            <person name="Konig C."/>
            <person name="Kovar C."/>
            <person name="Kroll A.R."/>
            <person name="Kuwar S.S."/>
            <person name="Lee S.L."/>
            <person name="Lehman R."/>
            <person name="Li K."/>
            <person name="Li Z."/>
            <person name="Liang H."/>
            <person name="Lovelace S."/>
            <person name="Lu Z."/>
            <person name="Mansfield J.H."/>
            <person name="McCulloch K.J."/>
            <person name="Mathew T."/>
            <person name="Morton B."/>
            <person name="Muzny D.M."/>
            <person name="Neunemann D."/>
            <person name="Ongeri F."/>
            <person name="Pauchet Y."/>
            <person name="Pu L.L."/>
            <person name="Pyrousis I."/>
            <person name="Rao X.J."/>
            <person name="Redding A."/>
            <person name="Roesel C."/>
            <person name="Sanchez-Gracia A."/>
            <person name="Schaack S."/>
            <person name="Shukla A."/>
            <person name="Tetreau G."/>
            <person name="Wang Y."/>
            <person name="Xiong G.H."/>
            <person name="Traut W."/>
            <person name="Walsh T.K."/>
            <person name="Worley K.C."/>
            <person name="Wu D."/>
            <person name="Wu W."/>
            <person name="Wu Y.Q."/>
            <person name="Zhang X."/>
            <person name="Zou Z."/>
            <person name="Zucker H."/>
            <person name="Briscoe A.D."/>
            <person name="Burmester T."/>
            <person name="Clem R.J."/>
            <person name="Feyereisen R."/>
            <person name="Grimmelikhuijzen C.J.P."/>
            <person name="Hamodrakas S.J."/>
            <person name="Hansson B.S."/>
            <person name="Huguet E."/>
            <person name="Jermiin L.S."/>
            <person name="Lan Q."/>
            <person name="Lehman H.K."/>
            <person name="Lorenzen M."/>
            <person name="Merzendorfer H."/>
            <person name="Michalopoulos I."/>
            <person name="Morton D.B."/>
            <person name="Muthukrishnan S."/>
            <person name="Oakeshott J.G."/>
            <person name="Palmer W."/>
            <person name="Park Y."/>
            <person name="Passarelli A.L."/>
            <person name="Rozas J."/>
            <person name="Schwartz L.M."/>
            <person name="Smith W."/>
            <person name="Southgate A."/>
            <person name="Vilcinskas A."/>
            <person name="Vogt R."/>
            <person name="Wang P."/>
            <person name="Werren J."/>
            <person name="Yu X.Q."/>
            <person name="Zhou J.J."/>
            <person name="Brown S.J."/>
            <person name="Scherer S.E."/>
            <person name="Richards S."/>
            <person name="Blissard G.W."/>
        </authorList>
    </citation>
    <scope>NUCLEOTIDE SEQUENCE</scope>
</reference>
<dbReference type="FunFam" id="3.30.160.60:FF:000340">
    <property type="entry name" value="zinc finger protein 473 isoform X1"/>
    <property type="match status" value="1"/>
</dbReference>
<keyword evidence="10" id="KW-1185">Reference proteome</keyword>
<dbReference type="SMART" id="SM00355">
    <property type="entry name" value="ZnF_C2H2"/>
    <property type="match status" value="9"/>
</dbReference>
<dbReference type="Pfam" id="PF00096">
    <property type="entry name" value="zf-C2H2"/>
    <property type="match status" value="5"/>
</dbReference>
<evidence type="ECO:0000256" key="4">
    <source>
        <dbReference type="ARBA" id="ARBA00022833"/>
    </source>
</evidence>
<protein>
    <recommendedName>
        <fullName evidence="8">C2H2-type domain-containing protein</fullName>
    </recommendedName>
</protein>
<keyword evidence="4" id="KW-0862">Zinc</keyword>
<feature type="domain" description="C2H2-type" evidence="8">
    <location>
        <begin position="243"/>
        <end position="270"/>
    </location>
</feature>
<evidence type="ECO:0000256" key="5">
    <source>
        <dbReference type="PROSITE-ProRule" id="PRU00042"/>
    </source>
</evidence>
<name>A0A921Z6D1_MANSE</name>